<proteinExistence type="inferred from homology"/>
<keyword evidence="2 5" id="KW-0597">Phosphoprotein</keyword>
<keyword evidence="1 5" id="KW-0963">Cytoplasm</keyword>
<comment type="function">
    <text evidence="5">Acts as a sulfur carrier required for molybdopterin biosynthesis. Component of the molybdopterin synthase complex that catalyzes the conversion of precursor Z into molybdopterin by mediating the incorporation of 2 sulfur atoms into precursor Z to generate a dithiolene group. In the complex, serves as sulfur donor by being thiocarboxylated (-COSH) at its C-terminus by MOCS3. After interaction with MOCS2B, the sulfur is then transferred to precursor Z to form molybdopterin.</text>
</comment>
<dbReference type="GO" id="GO:1990140">
    <property type="term" value="C:molybdopterin synthase complex"/>
    <property type="evidence" value="ECO:0007669"/>
    <property type="project" value="UniProtKB-UniRule"/>
</dbReference>
<keyword evidence="7" id="KW-1185">Reference proteome</keyword>
<feature type="modified residue" description="Glycyl adenylate; alternate" evidence="5">
    <location>
        <position position="89"/>
    </location>
</feature>
<dbReference type="InterPro" id="IPR003749">
    <property type="entry name" value="ThiS/MoaD-like"/>
</dbReference>
<keyword evidence="4 5" id="KW-0501">Molybdenum cofactor biosynthesis</keyword>
<evidence type="ECO:0000256" key="2">
    <source>
        <dbReference type="ARBA" id="ARBA00022553"/>
    </source>
</evidence>
<dbReference type="InterPro" id="IPR028887">
    <property type="entry name" value="MOCS2A_euk"/>
</dbReference>
<dbReference type="GO" id="GO:0006777">
    <property type="term" value="P:Mo-molybdopterin cofactor biosynthetic process"/>
    <property type="evidence" value="ECO:0007669"/>
    <property type="project" value="UniProtKB-UniRule"/>
</dbReference>
<dbReference type="Pfam" id="PF02597">
    <property type="entry name" value="ThiS"/>
    <property type="match status" value="1"/>
</dbReference>
<comment type="subunit">
    <text evidence="5">Heterotetramer; composed of 2 small (MOCS2A) and 2 large (MOCS2B) subunits.</text>
</comment>
<dbReference type="AlphaFoldDB" id="A0A183LXQ4"/>
<keyword evidence="3 5" id="KW-0547">Nucleotide-binding</keyword>
<evidence type="ECO:0000256" key="5">
    <source>
        <dbReference type="HAMAP-Rule" id="MF_03051"/>
    </source>
</evidence>
<evidence type="ECO:0000256" key="3">
    <source>
        <dbReference type="ARBA" id="ARBA00022741"/>
    </source>
</evidence>
<dbReference type="GO" id="GO:0000166">
    <property type="term" value="F:nucleotide binding"/>
    <property type="evidence" value="ECO:0007669"/>
    <property type="project" value="UniProtKB-KW"/>
</dbReference>
<dbReference type="GO" id="GO:0030366">
    <property type="term" value="F:molybdopterin synthase activity"/>
    <property type="evidence" value="ECO:0007669"/>
    <property type="project" value="UniProtKB-UniRule"/>
</dbReference>
<comment type="pathway">
    <text evidence="5">Cofactor biosynthesis; molybdopterin biosynthesis.</text>
</comment>
<evidence type="ECO:0000313" key="7">
    <source>
        <dbReference type="Proteomes" id="UP000277204"/>
    </source>
</evidence>
<organism evidence="6 7">
    <name type="scientific">Schistosoma margrebowiei</name>
    <dbReference type="NCBI Taxonomy" id="48269"/>
    <lineage>
        <taxon>Eukaryota</taxon>
        <taxon>Metazoa</taxon>
        <taxon>Spiralia</taxon>
        <taxon>Lophotrochozoa</taxon>
        <taxon>Platyhelminthes</taxon>
        <taxon>Trematoda</taxon>
        <taxon>Digenea</taxon>
        <taxon>Strigeidida</taxon>
        <taxon>Schistosomatoidea</taxon>
        <taxon>Schistosomatidae</taxon>
        <taxon>Schistosoma</taxon>
    </lineage>
</organism>
<dbReference type="InterPro" id="IPR044672">
    <property type="entry name" value="MOCS2A"/>
</dbReference>
<dbReference type="InterPro" id="IPR012675">
    <property type="entry name" value="Beta-grasp_dom_sf"/>
</dbReference>
<dbReference type="EMBL" id="UZAI01003774">
    <property type="protein sequence ID" value="VDO82199.1"/>
    <property type="molecule type" value="Genomic_DNA"/>
</dbReference>
<dbReference type="Gene3D" id="3.10.20.30">
    <property type="match status" value="1"/>
</dbReference>
<dbReference type="Proteomes" id="UP000277204">
    <property type="component" value="Unassembled WGS sequence"/>
</dbReference>
<dbReference type="GO" id="GO:1990133">
    <property type="term" value="C:molybdopterin adenylyltransferase complex"/>
    <property type="evidence" value="ECO:0007669"/>
    <property type="project" value="TreeGrafter"/>
</dbReference>
<evidence type="ECO:0000256" key="4">
    <source>
        <dbReference type="ARBA" id="ARBA00023150"/>
    </source>
</evidence>
<gene>
    <name evidence="6" type="ORF">SMRZ_LOCUS8579</name>
</gene>
<sequence>MTVCNKKVLLFGEASELVGCKEITIQFPLSYTNKTLKDIIIEQLIKLEPLKDSLTIAVDWEYIDINTSVNQLSIEEIEELAILPPISGG</sequence>
<comment type="similarity">
    <text evidence="5">Belongs to the MoaD family. MOCS2A subfamily.</text>
</comment>
<dbReference type="SUPFAM" id="SSF54285">
    <property type="entry name" value="MoaD/ThiS"/>
    <property type="match status" value="1"/>
</dbReference>
<evidence type="ECO:0000256" key="1">
    <source>
        <dbReference type="ARBA" id="ARBA00022490"/>
    </source>
</evidence>
<dbReference type="InterPro" id="IPR016155">
    <property type="entry name" value="Mopterin_synth/thiamin_S_b"/>
</dbReference>
<accession>A0A183LXQ4</accession>
<name>A0A183LXQ4_9TREM</name>
<dbReference type="STRING" id="48269.A0A183LXQ4"/>
<dbReference type="CDD" id="cd00754">
    <property type="entry name" value="Ubl_MoaD"/>
    <property type="match status" value="1"/>
</dbReference>
<dbReference type="HAMAP" id="MF_03051">
    <property type="entry name" value="MOCS2A"/>
    <property type="match status" value="1"/>
</dbReference>
<protein>
    <recommendedName>
        <fullName evidence="5">Molybdopterin synthase sulfur carrier subunit</fullName>
    </recommendedName>
    <alternativeName>
        <fullName evidence="5">Molybdenum cofactor synthesis protein 2 small subunit</fullName>
    </alternativeName>
    <alternativeName>
        <fullName evidence="5">Molybdenum cofactor synthesis protein 2A</fullName>
        <shortName evidence="5">MOCS2A</shortName>
    </alternativeName>
    <alternativeName>
        <fullName evidence="5">Sulfur carrier protein MOCS2A</fullName>
    </alternativeName>
</protein>
<comment type="PTM">
    <text evidence="5">C-terminal thiocarboxylation occurs in 2 steps, it is first acyl-adenylated (-COAMP) via the hesA/moeB/thiF part of MOCS3, then thiocarboxylated (-COSH) via the rhodanese domain of MOCS3.</text>
</comment>
<reference evidence="6 7" key="1">
    <citation type="submission" date="2018-11" db="EMBL/GenBank/DDBJ databases">
        <authorList>
            <consortium name="Pathogen Informatics"/>
        </authorList>
    </citation>
    <scope>NUCLEOTIDE SEQUENCE [LARGE SCALE GENOMIC DNA]</scope>
    <source>
        <strain evidence="6 7">Zambia</strain>
    </source>
</reference>
<evidence type="ECO:0000313" key="6">
    <source>
        <dbReference type="EMBL" id="VDO82199.1"/>
    </source>
</evidence>
<dbReference type="UniPathway" id="UPA00344"/>
<comment type="subcellular location">
    <subcellularLocation>
        <location evidence="5">Cytoplasm</location>
    </subcellularLocation>
</comment>
<dbReference type="PANTHER" id="PTHR33359">
    <property type="entry name" value="MOLYBDOPTERIN SYNTHASE SULFUR CARRIER SUBUNIT"/>
    <property type="match status" value="1"/>
</dbReference>
<dbReference type="PANTHER" id="PTHR33359:SF1">
    <property type="entry name" value="MOLYBDOPTERIN SYNTHASE SULFUR CARRIER SUBUNIT"/>
    <property type="match status" value="1"/>
</dbReference>
<feature type="modified residue" description="1-thioglycine; alternate" evidence="5">
    <location>
        <position position="89"/>
    </location>
</feature>